<feature type="domain" description="DUF4283" evidence="1">
    <location>
        <begin position="44"/>
        <end position="120"/>
    </location>
</feature>
<dbReference type="Pfam" id="PF14111">
    <property type="entry name" value="DUF4283"/>
    <property type="match status" value="1"/>
</dbReference>
<dbReference type="PANTHER" id="PTHR31286">
    <property type="entry name" value="GLYCINE-RICH CELL WALL STRUCTURAL PROTEIN 1.8-LIKE"/>
    <property type="match status" value="1"/>
</dbReference>
<dbReference type="AlphaFoldDB" id="A0A7J6GZZ5"/>
<evidence type="ECO:0000259" key="1">
    <source>
        <dbReference type="Pfam" id="PF14111"/>
    </source>
</evidence>
<evidence type="ECO:0000313" key="2">
    <source>
        <dbReference type="EMBL" id="KAF4388516.1"/>
    </source>
</evidence>
<gene>
    <name evidence="2" type="ORF">F8388_012493</name>
</gene>
<protein>
    <recommendedName>
        <fullName evidence="1">DUF4283 domain-containing protein</fullName>
    </recommendedName>
</protein>
<dbReference type="Proteomes" id="UP000525078">
    <property type="component" value="Unassembled WGS sequence"/>
</dbReference>
<accession>A0A7J6GZZ5</accession>
<dbReference type="InterPro" id="IPR025558">
    <property type="entry name" value="DUF4283"/>
</dbReference>
<proteinExistence type="predicted"/>
<dbReference type="EMBL" id="JAATIP010000034">
    <property type="protein sequence ID" value="KAF4388516.1"/>
    <property type="molecule type" value="Genomic_DNA"/>
</dbReference>
<evidence type="ECO:0000313" key="3">
    <source>
        <dbReference type="Proteomes" id="UP000525078"/>
    </source>
</evidence>
<dbReference type="InterPro" id="IPR040256">
    <property type="entry name" value="At4g02000-like"/>
</dbReference>
<sequence length="233" mass="26349">MASSSVPNESLEDQYAQLNLEEEEEGGVLITGDDDEDQLVFDDRWCLVGKFLTGRTIDFDAMRHMMASLWQSGKGVYIKELDTNRYIFQFYHEIDVQTVVDGSPWTFNRIPLVFHRLKKGDDPRSVHLHKLDMWVQIHDLRSGFMMDKVVDRAKQGVIGSIGSSGKNIQNLNAGIVYKEVIAGSGDMIMGETNMIIEDVWSSNSGSHVLDKIKFCSEALLIWGKTILAIFRKG</sequence>
<name>A0A7J6GZZ5_CANSA</name>
<reference evidence="2 3" key="1">
    <citation type="journal article" date="2020" name="bioRxiv">
        <title>Sequence and annotation of 42 cannabis genomes reveals extensive copy number variation in cannabinoid synthesis and pathogen resistance genes.</title>
        <authorList>
            <person name="Mckernan K.J."/>
            <person name="Helbert Y."/>
            <person name="Kane L.T."/>
            <person name="Ebling H."/>
            <person name="Zhang L."/>
            <person name="Liu B."/>
            <person name="Eaton Z."/>
            <person name="Mclaughlin S."/>
            <person name="Kingan S."/>
            <person name="Baybayan P."/>
            <person name="Concepcion G."/>
            <person name="Jordan M."/>
            <person name="Riva A."/>
            <person name="Barbazuk W."/>
            <person name="Harkins T."/>
        </authorList>
    </citation>
    <scope>NUCLEOTIDE SEQUENCE [LARGE SCALE GENOMIC DNA]</scope>
    <source>
        <strain evidence="3">cv. Jamaican Lion 4</strain>
        <tissue evidence="2">Leaf</tissue>
    </source>
</reference>
<organism evidence="2 3">
    <name type="scientific">Cannabis sativa</name>
    <name type="common">Hemp</name>
    <name type="synonym">Marijuana</name>
    <dbReference type="NCBI Taxonomy" id="3483"/>
    <lineage>
        <taxon>Eukaryota</taxon>
        <taxon>Viridiplantae</taxon>
        <taxon>Streptophyta</taxon>
        <taxon>Embryophyta</taxon>
        <taxon>Tracheophyta</taxon>
        <taxon>Spermatophyta</taxon>
        <taxon>Magnoliopsida</taxon>
        <taxon>eudicotyledons</taxon>
        <taxon>Gunneridae</taxon>
        <taxon>Pentapetalae</taxon>
        <taxon>rosids</taxon>
        <taxon>fabids</taxon>
        <taxon>Rosales</taxon>
        <taxon>Cannabaceae</taxon>
        <taxon>Cannabis</taxon>
    </lineage>
</organism>
<dbReference type="PANTHER" id="PTHR31286:SF183">
    <property type="entry name" value="CCHC-TYPE DOMAIN-CONTAINING PROTEIN"/>
    <property type="match status" value="1"/>
</dbReference>
<comment type="caution">
    <text evidence="2">The sequence shown here is derived from an EMBL/GenBank/DDBJ whole genome shotgun (WGS) entry which is preliminary data.</text>
</comment>